<dbReference type="OrthoDB" id="9784297at2"/>
<sequence length="239" mass="27451">MHLTEINLLQEKYPSRAEYPFCLDVFNATGKIVFTTPVTFFIGENGSGKSTLLKALARACNIHIWKDEDSGQNHNTRYSEDLYKYMDIVWSGGTVPGSFFASEYFRNFADNIDRWAKADPGILKYYGGENLLTKSHGQYHMAFFKSRYRIKGLYLLDEPENALSPGKQLELLKILKEMSLAGHSQFIIASHSPILLALPGATIYSFDHIPVKQVPYEKTEHYLVYRDFLNNRDKYLNNL</sequence>
<keyword evidence="10" id="KW-1185">Reference proteome</keyword>
<evidence type="ECO:0000256" key="1">
    <source>
        <dbReference type="ARBA" id="ARBA00004202"/>
    </source>
</evidence>
<evidence type="ECO:0000256" key="2">
    <source>
        <dbReference type="ARBA" id="ARBA00022448"/>
    </source>
</evidence>
<evidence type="ECO:0000256" key="7">
    <source>
        <dbReference type="ARBA" id="ARBA00023136"/>
    </source>
</evidence>
<dbReference type="InterPro" id="IPR003959">
    <property type="entry name" value="ATPase_AAA_core"/>
</dbReference>
<protein>
    <submittedName>
        <fullName evidence="9">ABC transporter, ATP-binding protein</fullName>
    </submittedName>
</protein>
<dbReference type="PANTHER" id="PTHR42771">
    <property type="entry name" value="IRON(3+)-HYDROXAMATE IMPORT ATP-BINDING PROTEIN FHUC"/>
    <property type="match status" value="1"/>
</dbReference>
<evidence type="ECO:0000313" key="10">
    <source>
        <dbReference type="Proteomes" id="UP000239549"/>
    </source>
</evidence>
<feature type="domain" description="AAA+ ATPase" evidence="8">
    <location>
        <begin position="35"/>
        <end position="215"/>
    </location>
</feature>
<dbReference type="GO" id="GO:0006302">
    <property type="term" value="P:double-strand break repair"/>
    <property type="evidence" value="ECO:0007669"/>
    <property type="project" value="InterPro"/>
</dbReference>
<evidence type="ECO:0000313" key="9">
    <source>
        <dbReference type="EMBL" id="GBF34789.1"/>
    </source>
</evidence>
<dbReference type="InterPro" id="IPR051535">
    <property type="entry name" value="Siderophore_ABC-ATPase"/>
</dbReference>
<dbReference type="Pfam" id="PF13304">
    <property type="entry name" value="AAA_21"/>
    <property type="match status" value="1"/>
</dbReference>
<gene>
    <name evidence="9" type="ORF">DCCM_3909</name>
</gene>
<keyword evidence="5" id="KW-0408">Iron</keyword>
<dbReference type="RefSeq" id="WP_104372961.1">
    <property type="nucleotide sequence ID" value="NZ_BFAV01000150.1"/>
</dbReference>
<evidence type="ECO:0000256" key="5">
    <source>
        <dbReference type="ARBA" id="ARBA00023004"/>
    </source>
</evidence>
<evidence type="ECO:0000256" key="4">
    <source>
        <dbReference type="ARBA" id="ARBA00022496"/>
    </source>
</evidence>
<name>A0A2L2XEJ8_9FIRM</name>
<dbReference type="SMART" id="SM00382">
    <property type="entry name" value="AAA"/>
    <property type="match status" value="1"/>
</dbReference>
<keyword evidence="2" id="KW-0813">Transport</keyword>
<accession>A0A2L2XEJ8</accession>
<dbReference type="PANTHER" id="PTHR42771:SF2">
    <property type="entry name" value="IRON(3+)-HYDROXAMATE IMPORT ATP-BINDING PROTEIN FHUC"/>
    <property type="match status" value="1"/>
</dbReference>
<keyword evidence="4" id="KW-0410">Iron transport</keyword>
<reference evidence="10" key="1">
    <citation type="submission" date="2018-02" db="EMBL/GenBank/DDBJ databases">
        <title>Genome sequence of Desulfocucumis palustris strain NAW-5.</title>
        <authorList>
            <person name="Watanabe M."/>
            <person name="Kojima H."/>
            <person name="Fukui M."/>
        </authorList>
    </citation>
    <scope>NUCLEOTIDE SEQUENCE [LARGE SCALE GENOMIC DNA]</scope>
    <source>
        <strain evidence="10">NAW-5</strain>
    </source>
</reference>
<dbReference type="EMBL" id="BFAV01000150">
    <property type="protein sequence ID" value="GBF34789.1"/>
    <property type="molecule type" value="Genomic_DNA"/>
</dbReference>
<dbReference type="GO" id="GO:0005524">
    <property type="term" value="F:ATP binding"/>
    <property type="evidence" value="ECO:0007669"/>
    <property type="project" value="UniProtKB-KW"/>
</dbReference>
<dbReference type="Pfam" id="PF13476">
    <property type="entry name" value="AAA_23"/>
    <property type="match status" value="1"/>
</dbReference>
<evidence type="ECO:0000256" key="6">
    <source>
        <dbReference type="ARBA" id="ARBA00023065"/>
    </source>
</evidence>
<comment type="caution">
    <text evidence="9">The sequence shown here is derived from an EMBL/GenBank/DDBJ whole genome shotgun (WGS) entry which is preliminary data.</text>
</comment>
<proteinExistence type="predicted"/>
<comment type="subcellular location">
    <subcellularLocation>
        <location evidence="1">Cell membrane</location>
        <topology evidence="1">Peripheral membrane protein</topology>
    </subcellularLocation>
</comment>
<dbReference type="GO" id="GO:0006826">
    <property type="term" value="P:iron ion transport"/>
    <property type="evidence" value="ECO:0007669"/>
    <property type="project" value="UniProtKB-KW"/>
</dbReference>
<evidence type="ECO:0000256" key="3">
    <source>
        <dbReference type="ARBA" id="ARBA00022475"/>
    </source>
</evidence>
<evidence type="ECO:0000259" key="8">
    <source>
        <dbReference type="SMART" id="SM00382"/>
    </source>
</evidence>
<dbReference type="InterPro" id="IPR027417">
    <property type="entry name" value="P-loop_NTPase"/>
</dbReference>
<dbReference type="AlphaFoldDB" id="A0A2L2XEJ8"/>
<dbReference type="InterPro" id="IPR003593">
    <property type="entry name" value="AAA+_ATPase"/>
</dbReference>
<keyword evidence="9" id="KW-0547">Nucleotide-binding</keyword>
<dbReference type="InterPro" id="IPR038729">
    <property type="entry name" value="Rad50/SbcC_AAA"/>
</dbReference>
<dbReference type="Gene3D" id="3.40.50.300">
    <property type="entry name" value="P-loop containing nucleotide triphosphate hydrolases"/>
    <property type="match status" value="2"/>
</dbReference>
<dbReference type="CDD" id="cd00267">
    <property type="entry name" value="ABC_ATPase"/>
    <property type="match status" value="1"/>
</dbReference>
<dbReference type="Proteomes" id="UP000239549">
    <property type="component" value="Unassembled WGS sequence"/>
</dbReference>
<dbReference type="GO" id="GO:0016887">
    <property type="term" value="F:ATP hydrolysis activity"/>
    <property type="evidence" value="ECO:0007669"/>
    <property type="project" value="InterPro"/>
</dbReference>
<dbReference type="SUPFAM" id="SSF52540">
    <property type="entry name" value="P-loop containing nucleoside triphosphate hydrolases"/>
    <property type="match status" value="1"/>
</dbReference>
<keyword evidence="3" id="KW-1003">Cell membrane</keyword>
<dbReference type="GO" id="GO:0005886">
    <property type="term" value="C:plasma membrane"/>
    <property type="evidence" value="ECO:0007669"/>
    <property type="project" value="UniProtKB-SubCell"/>
</dbReference>
<keyword evidence="9" id="KW-0067">ATP-binding</keyword>
<organism evidence="9 10">
    <name type="scientific">Desulfocucumis palustris</name>
    <dbReference type="NCBI Taxonomy" id="1898651"/>
    <lineage>
        <taxon>Bacteria</taxon>
        <taxon>Bacillati</taxon>
        <taxon>Bacillota</taxon>
        <taxon>Clostridia</taxon>
        <taxon>Eubacteriales</taxon>
        <taxon>Desulfocucumaceae</taxon>
        <taxon>Desulfocucumis</taxon>
    </lineage>
</organism>
<keyword evidence="7" id="KW-0472">Membrane</keyword>
<keyword evidence="6" id="KW-0406">Ion transport</keyword>